<accession>A0A6J4MMC1</accession>
<dbReference type="PANTHER" id="PTHR30520">
    <property type="entry name" value="FORMATE TRANSPORTER-RELATED"/>
    <property type="match status" value="1"/>
</dbReference>
<dbReference type="AlphaFoldDB" id="A0A6J4MMC1"/>
<dbReference type="GO" id="GO:0015499">
    <property type="term" value="F:formate transmembrane transporter activity"/>
    <property type="evidence" value="ECO:0007669"/>
    <property type="project" value="TreeGrafter"/>
</dbReference>
<protein>
    <submittedName>
        <fullName evidence="7">Formate efflux transporter (TC 2.A.44 family)</fullName>
    </submittedName>
</protein>
<sequence>MSAREPQEMAQVASKTGIKKTQRTWDRVLVSSFLGGAYIAFGGLVAITVSAGLDPETWGTLPSLFTGMAFTLGLVLVLIAGSDLATGNMMLVPLSAMRGKIGMGDVATNLTLVLLGNLVGALFVAFFLAVQTGVIGDVGADPGTTAALTHERLASIAAGKANEHTAWETFLRAVGCNWLVCLAVWMSLAATTVSGKVLAIFFPIMAFVAMGFDHVVANMFFLPAAIFADVPGIGWDEALINWLLAGSGNLVGAVLFVATSYWYLFLKDQPDETATTKAEPAERA</sequence>
<name>A0A6J4MMC1_9ACTN</name>
<keyword evidence="2 6" id="KW-0812">Transmembrane</keyword>
<dbReference type="Gene3D" id="1.20.1080.10">
    <property type="entry name" value="Glycerol uptake facilitator protein"/>
    <property type="match status" value="1"/>
</dbReference>
<feature type="transmembrane region" description="Helical" evidence="6">
    <location>
        <begin position="170"/>
        <end position="190"/>
    </location>
</feature>
<dbReference type="InterPro" id="IPR023271">
    <property type="entry name" value="Aquaporin-like"/>
</dbReference>
<dbReference type="InterPro" id="IPR000292">
    <property type="entry name" value="For/NO2_transpt"/>
</dbReference>
<feature type="transmembrane region" description="Helical" evidence="6">
    <location>
        <begin position="242"/>
        <end position="264"/>
    </location>
</feature>
<dbReference type="PROSITE" id="PS01006">
    <property type="entry name" value="FORMATE_NITRITE_TP_2"/>
    <property type="match status" value="1"/>
</dbReference>
<evidence type="ECO:0000256" key="3">
    <source>
        <dbReference type="ARBA" id="ARBA00022989"/>
    </source>
</evidence>
<comment type="similarity">
    <text evidence="5">Belongs to the FNT transporter (TC 1.A.16) family.</text>
</comment>
<evidence type="ECO:0000256" key="5">
    <source>
        <dbReference type="ARBA" id="ARBA00049660"/>
    </source>
</evidence>
<evidence type="ECO:0000256" key="1">
    <source>
        <dbReference type="ARBA" id="ARBA00004141"/>
    </source>
</evidence>
<evidence type="ECO:0000256" key="4">
    <source>
        <dbReference type="ARBA" id="ARBA00023136"/>
    </source>
</evidence>
<dbReference type="InterPro" id="IPR024002">
    <property type="entry name" value="For/NO2_transpt_CS"/>
</dbReference>
<evidence type="ECO:0000313" key="7">
    <source>
        <dbReference type="EMBL" id="CAA9361934.1"/>
    </source>
</evidence>
<organism evidence="7">
    <name type="scientific">uncultured Nocardioidaceae bacterium</name>
    <dbReference type="NCBI Taxonomy" id="253824"/>
    <lineage>
        <taxon>Bacteria</taxon>
        <taxon>Bacillati</taxon>
        <taxon>Actinomycetota</taxon>
        <taxon>Actinomycetes</taxon>
        <taxon>Propionibacteriales</taxon>
        <taxon>Nocardioidaceae</taxon>
        <taxon>environmental samples</taxon>
    </lineage>
</organism>
<evidence type="ECO:0000256" key="6">
    <source>
        <dbReference type="SAM" id="Phobius"/>
    </source>
</evidence>
<dbReference type="Pfam" id="PF01226">
    <property type="entry name" value="Form_Nir_trans"/>
    <property type="match status" value="1"/>
</dbReference>
<gene>
    <name evidence="7" type="ORF">AVDCRST_MAG46-3352</name>
</gene>
<dbReference type="PANTHER" id="PTHR30520:SF6">
    <property type="entry name" value="FORMATE_NITRATE FAMILY TRANSPORTER (EUROFUNG)"/>
    <property type="match status" value="1"/>
</dbReference>
<evidence type="ECO:0000256" key="2">
    <source>
        <dbReference type="ARBA" id="ARBA00022692"/>
    </source>
</evidence>
<feature type="transmembrane region" description="Helical" evidence="6">
    <location>
        <begin position="28"/>
        <end position="53"/>
    </location>
</feature>
<feature type="transmembrane region" description="Helical" evidence="6">
    <location>
        <begin position="65"/>
        <end position="85"/>
    </location>
</feature>
<dbReference type="EMBL" id="CADCUD010000237">
    <property type="protein sequence ID" value="CAA9361934.1"/>
    <property type="molecule type" value="Genomic_DNA"/>
</dbReference>
<feature type="transmembrane region" description="Helical" evidence="6">
    <location>
        <begin position="106"/>
        <end position="130"/>
    </location>
</feature>
<feature type="transmembrane region" description="Helical" evidence="6">
    <location>
        <begin position="197"/>
        <end position="222"/>
    </location>
</feature>
<keyword evidence="3 6" id="KW-1133">Transmembrane helix</keyword>
<keyword evidence="4 6" id="KW-0472">Membrane</keyword>
<comment type="subcellular location">
    <subcellularLocation>
        <location evidence="1">Membrane</location>
        <topology evidence="1">Multi-pass membrane protein</topology>
    </subcellularLocation>
</comment>
<proteinExistence type="inferred from homology"/>
<reference evidence="7" key="1">
    <citation type="submission" date="2020-02" db="EMBL/GenBank/DDBJ databases">
        <authorList>
            <person name="Meier V. D."/>
        </authorList>
    </citation>
    <scope>NUCLEOTIDE SEQUENCE</scope>
    <source>
        <strain evidence="7">AVDCRST_MAG46</strain>
    </source>
</reference>
<dbReference type="GO" id="GO:0005886">
    <property type="term" value="C:plasma membrane"/>
    <property type="evidence" value="ECO:0007669"/>
    <property type="project" value="TreeGrafter"/>
</dbReference>